<evidence type="ECO:0000256" key="3">
    <source>
        <dbReference type="SAM" id="SignalP"/>
    </source>
</evidence>
<dbReference type="EMBL" id="CAJVRM010000191">
    <property type="protein sequence ID" value="CAG8976793.1"/>
    <property type="molecule type" value="Genomic_DNA"/>
</dbReference>
<proteinExistence type="predicted"/>
<dbReference type="Pfam" id="PF01083">
    <property type="entry name" value="Cutinase"/>
    <property type="match status" value="1"/>
</dbReference>
<evidence type="ECO:0000313" key="4">
    <source>
        <dbReference type="EMBL" id="CAG8976793.1"/>
    </source>
</evidence>
<evidence type="ECO:0008006" key="6">
    <source>
        <dbReference type="Google" id="ProtNLM"/>
    </source>
</evidence>
<reference evidence="4" key="1">
    <citation type="submission" date="2021-07" db="EMBL/GenBank/DDBJ databases">
        <authorList>
            <person name="Durling M."/>
        </authorList>
    </citation>
    <scope>NUCLEOTIDE SEQUENCE</scope>
</reference>
<dbReference type="SMART" id="SM01110">
    <property type="entry name" value="Cutinase"/>
    <property type="match status" value="1"/>
</dbReference>
<dbReference type="SUPFAM" id="SSF53474">
    <property type="entry name" value="alpha/beta-Hydrolases"/>
    <property type="match status" value="1"/>
</dbReference>
<sequence length="235" mass="23760">MFFSAAALLLAGGALASPAAPLEERQANCPKVHVFGARETTAPAGFGTAGVVVDLVLGAFPGATKEAIVYPACGGQASCGSKAYGDSALAGTAAVAKAVNDFNTKCPTTQLVLVGYSQGGQIMDNAYCGGGDTNIGLSSTAIPIQASAVTMIKAAIFMGDPRYISGLSFNVGTCTAQGFAPRPAGFNCPSGANIQSYCDSADPFCCKGNDQATHQGYGKEYGQQALKFIQSKVTA</sequence>
<comment type="caution">
    <text evidence="4">The sequence shown here is derived from an EMBL/GenBank/DDBJ whole genome shotgun (WGS) entry which is preliminary data.</text>
</comment>
<accession>A0A9N9LM80</accession>
<keyword evidence="2" id="KW-1015">Disulfide bond</keyword>
<keyword evidence="5" id="KW-1185">Reference proteome</keyword>
<evidence type="ECO:0000256" key="1">
    <source>
        <dbReference type="ARBA" id="ARBA00022801"/>
    </source>
</evidence>
<evidence type="ECO:0000313" key="5">
    <source>
        <dbReference type="Proteomes" id="UP000701801"/>
    </source>
</evidence>
<evidence type="ECO:0000256" key="2">
    <source>
        <dbReference type="ARBA" id="ARBA00023157"/>
    </source>
</evidence>
<feature type="signal peptide" evidence="3">
    <location>
        <begin position="1"/>
        <end position="16"/>
    </location>
</feature>
<keyword evidence="3" id="KW-0732">Signal</keyword>
<keyword evidence="1" id="KW-0378">Hydrolase</keyword>
<name>A0A9N9LM80_9HELO</name>
<feature type="chain" id="PRO_5040117750" description="Acetylxylan esterase" evidence="3">
    <location>
        <begin position="17"/>
        <end position="235"/>
    </location>
</feature>
<dbReference type="PANTHER" id="PTHR33630">
    <property type="entry name" value="CUTINASE RV1984C-RELATED-RELATED"/>
    <property type="match status" value="1"/>
</dbReference>
<dbReference type="Proteomes" id="UP000701801">
    <property type="component" value="Unassembled WGS sequence"/>
</dbReference>
<organism evidence="4 5">
    <name type="scientific">Hymenoscyphus albidus</name>
    <dbReference type="NCBI Taxonomy" id="595503"/>
    <lineage>
        <taxon>Eukaryota</taxon>
        <taxon>Fungi</taxon>
        <taxon>Dikarya</taxon>
        <taxon>Ascomycota</taxon>
        <taxon>Pezizomycotina</taxon>
        <taxon>Leotiomycetes</taxon>
        <taxon>Helotiales</taxon>
        <taxon>Helotiaceae</taxon>
        <taxon>Hymenoscyphus</taxon>
    </lineage>
</organism>
<dbReference type="PANTHER" id="PTHR33630:SF13">
    <property type="entry name" value="ACETYLXYLAN ESTERASE"/>
    <property type="match status" value="1"/>
</dbReference>
<dbReference type="GO" id="GO:0052689">
    <property type="term" value="F:carboxylic ester hydrolase activity"/>
    <property type="evidence" value="ECO:0007669"/>
    <property type="project" value="UniProtKB-ARBA"/>
</dbReference>
<dbReference type="InterPro" id="IPR000675">
    <property type="entry name" value="Cutinase/axe"/>
</dbReference>
<dbReference type="InterPro" id="IPR029058">
    <property type="entry name" value="AB_hydrolase_fold"/>
</dbReference>
<gene>
    <name evidence="4" type="ORF">HYALB_00012037</name>
</gene>
<dbReference type="Gene3D" id="3.40.50.1820">
    <property type="entry name" value="alpha/beta hydrolase"/>
    <property type="match status" value="1"/>
</dbReference>
<protein>
    <recommendedName>
        <fullName evidence="6">Acetylxylan esterase</fullName>
    </recommendedName>
</protein>
<dbReference type="OrthoDB" id="2586582at2759"/>
<dbReference type="AlphaFoldDB" id="A0A9N9LM80"/>